<dbReference type="AlphaFoldDB" id="A0A6B0U1Z9"/>
<dbReference type="EMBL" id="GIFC01000687">
    <property type="protein sequence ID" value="MXU82770.1"/>
    <property type="molecule type" value="Transcribed_RNA"/>
</dbReference>
<reference evidence="1" key="1">
    <citation type="submission" date="2019-12" db="EMBL/GenBank/DDBJ databases">
        <title>An insight into the sialome of adult female Ixodes ricinus ticks feeding for 6 days.</title>
        <authorList>
            <person name="Perner J."/>
            <person name="Ribeiro J.M.C."/>
        </authorList>
    </citation>
    <scope>NUCLEOTIDE SEQUENCE</scope>
    <source>
        <strain evidence="1">Semi-engorged</strain>
        <tissue evidence="1">Salivary glands</tissue>
    </source>
</reference>
<evidence type="ECO:0000313" key="1">
    <source>
        <dbReference type="EMBL" id="MXU82770.1"/>
    </source>
</evidence>
<sequence length="71" mass="7976">MSKPGSTTSVIFSISFLSTDAMSCTNLRWNPAGILVARRLVLRKQMGMFALLGYSATSLHHEKLFRRRIFG</sequence>
<accession>A0A6B0U1Z9</accession>
<protein>
    <submittedName>
        <fullName evidence="1">Putative secreted protein</fullName>
    </submittedName>
</protein>
<name>A0A6B0U1Z9_IXORI</name>
<organism evidence="1">
    <name type="scientific">Ixodes ricinus</name>
    <name type="common">Common tick</name>
    <name type="synonym">Acarus ricinus</name>
    <dbReference type="NCBI Taxonomy" id="34613"/>
    <lineage>
        <taxon>Eukaryota</taxon>
        <taxon>Metazoa</taxon>
        <taxon>Ecdysozoa</taxon>
        <taxon>Arthropoda</taxon>
        <taxon>Chelicerata</taxon>
        <taxon>Arachnida</taxon>
        <taxon>Acari</taxon>
        <taxon>Parasitiformes</taxon>
        <taxon>Ixodida</taxon>
        <taxon>Ixodoidea</taxon>
        <taxon>Ixodidae</taxon>
        <taxon>Ixodinae</taxon>
        <taxon>Ixodes</taxon>
    </lineage>
</organism>
<proteinExistence type="predicted"/>